<dbReference type="GO" id="GO:0019432">
    <property type="term" value="P:triglyceride biosynthetic process"/>
    <property type="evidence" value="ECO:0007669"/>
    <property type="project" value="TreeGrafter"/>
</dbReference>
<evidence type="ECO:0000256" key="13">
    <source>
        <dbReference type="ARBA" id="ARBA00023209"/>
    </source>
</evidence>
<keyword evidence="15 18" id="KW-0012">Acyltransferase</keyword>
<organism evidence="18 19">
    <name type="scientific">Larimichthys crocea</name>
    <name type="common">Large yellow croaker</name>
    <name type="synonym">Pseudosciaena crocea</name>
    <dbReference type="NCBI Taxonomy" id="215358"/>
    <lineage>
        <taxon>Eukaryota</taxon>
        <taxon>Metazoa</taxon>
        <taxon>Chordata</taxon>
        <taxon>Craniata</taxon>
        <taxon>Vertebrata</taxon>
        <taxon>Euteleostomi</taxon>
        <taxon>Actinopterygii</taxon>
        <taxon>Neopterygii</taxon>
        <taxon>Teleostei</taxon>
        <taxon>Neoteleostei</taxon>
        <taxon>Acanthomorphata</taxon>
        <taxon>Eupercaria</taxon>
        <taxon>Sciaenidae</taxon>
        <taxon>Larimichthys</taxon>
    </lineage>
</organism>
<dbReference type="EMBL" id="REGW02000016">
    <property type="protein sequence ID" value="KAE8285542.1"/>
    <property type="molecule type" value="Genomic_DNA"/>
</dbReference>
<feature type="transmembrane region" description="Helical" evidence="16">
    <location>
        <begin position="162"/>
        <end position="182"/>
    </location>
</feature>
<dbReference type="PANTHER" id="PTHR23063">
    <property type="entry name" value="PHOSPHOLIPID ACYLTRANSFERASE"/>
    <property type="match status" value="1"/>
</dbReference>
<evidence type="ECO:0000256" key="15">
    <source>
        <dbReference type="ARBA" id="ARBA00023315"/>
    </source>
</evidence>
<proteinExistence type="inferred from homology"/>
<evidence type="ECO:0000313" key="19">
    <source>
        <dbReference type="Proteomes" id="UP000424527"/>
    </source>
</evidence>
<dbReference type="Proteomes" id="UP000424527">
    <property type="component" value="Unassembled WGS sequence"/>
</dbReference>
<comment type="pathway">
    <text evidence="3">Glycerolipid metabolism; triacylglycerol biosynthesis.</text>
</comment>
<evidence type="ECO:0000256" key="11">
    <source>
        <dbReference type="ARBA" id="ARBA00023098"/>
    </source>
</evidence>
<evidence type="ECO:0000256" key="12">
    <source>
        <dbReference type="ARBA" id="ARBA00023136"/>
    </source>
</evidence>
<dbReference type="GO" id="GO:0008654">
    <property type="term" value="P:phospholipid biosynthetic process"/>
    <property type="evidence" value="ECO:0007669"/>
    <property type="project" value="UniProtKB-KW"/>
</dbReference>
<dbReference type="GO" id="GO:0005789">
    <property type="term" value="C:endoplasmic reticulum membrane"/>
    <property type="evidence" value="ECO:0007669"/>
    <property type="project" value="UniProtKB-SubCell"/>
</dbReference>
<keyword evidence="14" id="KW-1208">Phospholipid metabolism</keyword>
<name>A0A6G0I2R2_LARCR</name>
<keyword evidence="19" id="KW-1185">Reference proteome</keyword>
<evidence type="ECO:0000256" key="7">
    <source>
        <dbReference type="ARBA" id="ARBA00022679"/>
    </source>
</evidence>
<keyword evidence="11" id="KW-0443">Lipid metabolism</keyword>
<evidence type="ECO:0000256" key="16">
    <source>
        <dbReference type="SAM" id="Phobius"/>
    </source>
</evidence>
<dbReference type="InterPro" id="IPR002123">
    <property type="entry name" value="Plipid/glycerol_acylTrfase"/>
</dbReference>
<keyword evidence="8 16" id="KW-0812">Transmembrane</keyword>
<keyword evidence="12 16" id="KW-0472">Membrane</keyword>
<gene>
    <name evidence="18" type="ORF">D5F01_LYC17000</name>
</gene>
<comment type="caution">
    <text evidence="18">The sequence shown here is derived from an EMBL/GenBank/DDBJ whole genome shotgun (WGS) entry which is preliminary data.</text>
</comment>
<comment type="pathway">
    <text evidence="2">Phospholipid metabolism; CDP-diacylglycerol biosynthesis; CDP-diacylglycerol from sn-glycerol 3-phosphate: step 1/3.</text>
</comment>
<dbReference type="GO" id="GO:0004366">
    <property type="term" value="F:glycerol-3-phosphate O-acyltransferase activity"/>
    <property type="evidence" value="ECO:0007669"/>
    <property type="project" value="TreeGrafter"/>
</dbReference>
<dbReference type="SUPFAM" id="SSF69593">
    <property type="entry name" value="Glycerol-3-phosphate (1)-acyltransferase"/>
    <property type="match status" value="1"/>
</dbReference>
<evidence type="ECO:0000256" key="10">
    <source>
        <dbReference type="ARBA" id="ARBA00022989"/>
    </source>
</evidence>
<evidence type="ECO:0000256" key="8">
    <source>
        <dbReference type="ARBA" id="ARBA00022692"/>
    </source>
</evidence>
<dbReference type="PANTHER" id="PTHR23063:SF10">
    <property type="entry name" value="GLYCEROL-3-PHOSPHATE ACYLTRANSFERASE 3"/>
    <property type="match status" value="1"/>
</dbReference>
<keyword evidence="13" id="KW-0594">Phospholipid biosynthesis</keyword>
<keyword evidence="7 18" id="KW-0808">Transferase</keyword>
<evidence type="ECO:0000256" key="5">
    <source>
        <dbReference type="ARBA" id="ARBA00008655"/>
    </source>
</evidence>
<comment type="subcellular location">
    <subcellularLocation>
        <location evidence="1">Endoplasmic reticulum membrane</location>
        <topology evidence="1">Multi-pass membrane protein</topology>
    </subcellularLocation>
</comment>
<evidence type="ECO:0000256" key="1">
    <source>
        <dbReference type="ARBA" id="ARBA00004477"/>
    </source>
</evidence>
<evidence type="ECO:0000256" key="3">
    <source>
        <dbReference type="ARBA" id="ARBA00004771"/>
    </source>
</evidence>
<evidence type="ECO:0000256" key="4">
    <source>
        <dbReference type="ARBA" id="ARBA00005189"/>
    </source>
</evidence>
<accession>A0A6G0I2R2</accession>
<feature type="transmembrane region" description="Helical" evidence="16">
    <location>
        <begin position="138"/>
        <end position="156"/>
    </location>
</feature>
<evidence type="ECO:0000256" key="14">
    <source>
        <dbReference type="ARBA" id="ARBA00023264"/>
    </source>
</evidence>
<keyword evidence="9" id="KW-0256">Endoplasmic reticulum</keyword>
<dbReference type="Pfam" id="PF01553">
    <property type="entry name" value="Acyltransferase"/>
    <property type="match status" value="1"/>
</dbReference>
<evidence type="ECO:0000256" key="6">
    <source>
        <dbReference type="ARBA" id="ARBA00022516"/>
    </source>
</evidence>
<sequence length="434" mass="48681">MEDLWGVAVGVFQVWMFVVVFLIMLPAMFGLSLGVTGVYIQILVHILEWATLRIQRGRQEQPDVPVPLPNGIIERAGGSMEEEVGQLSGGEFALSDAFYFYMKGVESIVDDQVTQRFSSEELASWNLLTRTNQNFRYISLRLTIIWGIGVFVRYCVLFPLRITLAIIGLSWLVIGTVLVGFLPESSAKNWLSELVHLTCYRICARGLSATIHYHNRENKPQKGGICVANHTTPIDVVILANDGCYAMVGQIHGGLMGVIQRSMVRSCPHVWFERSEMKDRHAVTSRLRAHVAAKTKLPILIFPEGTCINNTSVMMFKKGSFEIGGTIYPVTIKYDARFGDAFWNSGKYNMVSYLLRMMTSWAIVVNVWYLPPMTIQDDEDAAQFANRVKSAIAHQGGLLDLAWDGGLKRGKVKESYKEEQQKKYSSIIAGHNGL</sequence>
<keyword evidence="6" id="KW-0444">Lipid biosynthesis</keyword>
<evidence type="ECO:0000256" key="2">
    <source>
        <dbReference type="ARBA" id="ARBA00004765"/>
    </source>
</evidence>
<dbReference type="SMART" id="SM00563">
    <property type="entry name" value="PlsC"/>
    <property type="match status" value="1"/>
</dbReference>
<feature type="domain" description="Phospholipid/glycerol acyltransferase" evidence="17">
    <location>
        <begin position="224"/>
        <end position="335"/>
    </location>
</feature>
<reference evidence="18 19" key="1">
    <citation type="submission" date="2019-07" db="EMBL/GenBank/DDBJ databases">
        <title>Chromosome genome assembly for large yellow croaker.</title>
        <authorList>
            <person name="Xiao S."/>
        </authorList>
    </citation>
    <scope>NUCLEOTIDE SEQUENCE [LARGE SCALE GENOMIC DNA]</scope>
    <source>
        <strain evidence="18">JMULYC20181020</strain>
        <tissue evidence="18">Muscle</tissue>
    </source>
</reference>
<evidence type="ECO:0000313" key="18">
    <source>
        <dbReference type="EMBL" id="KAE8285542.1"/>
    </source>
</evidence>
<dbReference type="AlphaFoldDB" id="A0A6G0I2R2"/>
<protein>
    <submittedName>
        <fullName evidence="18">Glycerol-3-phosphate acyltransferase 3</fullName>
    </submittedName>
</protein>
<comment type="similarity">
    <text evidence="5">Belongs to the 1-acyl-sn-glycerol-3-phosphate acyltransferase family.</text>
</comment>
<keyword evidence="10 16" id="KW-1133">Transmembrane helix</keyword>
<comment type="pathway">
    <text evidence="4">Lipid metabolism.</text>
</comment>
<dbReference type="InterPro" id="IPR045252">
    <property type="entry name" value="LPCAT1-like"/>
</dbReference>
<dbReference type="CDD" id="cd07991">
    <property type="entry name" value="LPLAT_LPCAT1-like"/>
    <property type="match status" value="1"/>
</dbReference>
<evidence type="ECO:0000256" key="9">
    <source>
        <dbReference type="ARBA" id="ARBA00022824"/>
    </source>
</evidence>
<evidence type="ECO:0000259" key="17">
    <source>
        <dbReference type="SMART" id="SM00563"/>
    </source>
</evidence>